<dbReference type="HOGENOM" id="CLU_138325_1_0_2"/>
<gene>
    <name evidence="2" type="ordered locus">Cmaq_1849</name>
</gene>
<evidence type="ECO:0000313" key="3">
    <source>
        <dbReference type="Proteomes" id="UP000001137"/>
    </source>
</evidence>
<proteinExistence type="predicted"/>
<sequence length="107" mass="11867">MKITVSGTPTVKVQYCIGASCQYFICVKKALKFIKGKAICGLTNDPCIGYKCQYASCGAHAMAPNGECTLNQRDRNVRELTDEAKRMEKDVSKIKSHLKKLGLDDYL</sequence>
<keyword evidence="1" id="KW-0175">Coiled coil</keyword>
<dbReference type="Proteomes" id="UP000001137">
    <property type="component" value="Chromosome"/>
</dbReference>
<reference evidence="2 3" key="1">
    <citation type="submission" date="2007-10" db="EMBL/GenBank/DDBJ databases">
        <title>Complete sequence of Caldivirga maquilingensis IC-167.</title>
        <authorList>
            <consortium name="US DOE Joint Genome Institute"/>
            <person name="Copeland A."/>
            <person name="Lucas S."/>
            <person name="Lapidus A."/>
            <person name="Barry K."/>
            <person name="Glavina del Rio T."/>
            <person name="Dalin E."/>
            <person name="Tice H."/>
            <person name="Pitluck S."/>
            <person name="Saunders E."/>
            <person name="Brettin T."/>
            <person name="Bruce D."/>
            <person name="Detter J.C."/>
            <person name="Han C."/>
            <person name="Schmutz J."/>
            <person name="Larimer F."/>
            <person name="Land M."/>
            <person name="Hauser L."/>
            <person name="Kyrpides N."/>
            <person name="Ivanova N."/>
            <person name="Biddle J.F."/>
            <person name="Zhang Z."/>
            <person name="Fitz-Gibbon S.T."/>
            <person name="Lowe T.M."/>
            <person name="Saltikov C."/>
            <person name="House C.H."/>
            <person name="Richardson P."/>
        </authorList>
    </citation>
    <scope>NUCLEOTIDE SEQUENCE [LARGE SCALE GENOMIC DNA]</scope>
    <source>
        <strain evidence="3">ATCC 700844 / DSM 13496 / JCM 10307 / IC-167</strain>
    </source>
</reference>
<dbReference type="KEGG" id="cma:Cmaq_1849"/>
<organism evidence="2 3">
    <name type="scientific">Caldivirga maquilingensis (strain ATCC 700844 / DSM 13496 / JCM 10307 / IC-167)</name>
    <dbReference type="NCBI Taxonomy" id="397948"/>
    <lineage>
        <taxon>Archaea</taxon>
        <taxon>Thermoproteota</taxon>
        <taxon>Thermoprotei</taxon>
        <taxon>Thermoproteales</taxon>
        <taxon>Thermoproteaceae</taxon>
        <taxon>Caldivirga</taxon>
    </lineage>
</organism>
<evidence type="ECO:0000256" key="1">
    <source>
        <dbReference type="SAM" id="Coils"/>
    </source>
</evidence>
<accession>A8MB37</accession>
<feature type="coiled-coil region" evidence="1">
    <location>
        <begin position="70"/>
        <end position="97"/>
    </location>
</feature>
<dbReference type="AlphaFoldDB" id="A8MB37"/>
<dbReference type="eggNOG" id="arCOG05464">
    <property type="taxonomic scope" value="Archaea"/>
</dbReference>
<protein>
    <submittedName>
        <fullName evidence="2">Uncharacterized protein</fullName>
    </submittedName>
</protein>
<dbReference type="EMBL" id="CP000852">
    <property type="protein sequence ID" value="ABW02666.1"/>
    <property type="molecule type" value="Genomic_DNA"/>
</dbReference>
<evidence type="ECO:0000313" key="2">
    <source>
        <dbReference type="EMBL" id="ABW02666.1"/>
    </source>
</evidence>
<name>A8MB37_CALMQ</name>
<keyword evidence="3" id="KW-1185">Reference proteome</keyword>